<dbReference type="AlphaFoldDB" id="A0A934W2Z7"/>
<keyword evidence="3" id="KW-0997">Cell inner membrane</keyword>
<evidence type="ECO:0000313" key="9">
    <source>
        <dbReference type="EMBL" id="MBK4736886.1"/>
    </source>
</evidence>
<feature type="domain" description="Mce/MlaD" evidence="8">
    <location>
        <begin position="296"/>
        <end position="401"/>
    </location>
</feature>
<evidence type="ECO:0000256" key="4">
    <source>
        <dbReference type="ARBA" id="ARBA00022692"/>
    </source>
</evidence>
<dbReference type="InterPro" id="IPR003399">
    <property type="entry name" value="Mce/MlaD"/>
</dbReference>
<comment type="subcellular location">
    <subcellularLocation>
        <location evidence="1">Cell inner membrane</location>
    </subcellularLocation>
</comment>
<evidence type="ECO:0000259" key="8">
    <source>
        <dbReference type="Pfam" id="PF02470"/>
    </source>
</evidence>
<proteinExistence type="predicted"/>
<sequence length="544" mass="59527">MADGLPPEPNDIPRAVPVPKRPWALSIVWIIPLVAVVLGGWVVAHFLLQRGPTITIEFRNAEGLEANKTKVRYKDVDIGTVKEIELARDRSHVLVTAEMVRQADGLLVDDTKFWVVRPRVTLNSISGLGTLLSGAYIGVDAGKSETEKREFKGLESPPPIPSDVPGRRFVLHAEDIGSLYVGAPVYYRRVEVGSITAYKLDDDGKGVTLEVFVNAPNDRFVTTNARFWHASGIDVSVEGAGVKVNTESLTSIIVGGISFQSPPEAAPGESAPANAEFELYSNKTAALKRTGQEVHTYLLYFKESLRGLTPGAQVDFHGIPLGEVRTVSFEYDREAKTLLFPVQIDIYPERLRSRYRPGAPQMSAMERDPKVLLNRMVARGLRAQLKSGNLLTGQLYVALDFFPDAPKATIDWNKTPPVLPTVSGPFEDLQQTIGSIVKRLDKVPLDVIGQDASRALKSLNTTLQSANKLVAQLDANVVPEMRGTLQEAKKALGSAQQTLSSDSPVQENLQGTLTEVSRAARSLQELADYLSRHPEALIRGKRGE</sequence>
<evidence type="ECO:0000256" key="2">
    <source>
        <dbReference type="ARBA" id="ARBA00022475"/>
    </source>
</evidence>
<dbReference type="InterPro" id="IPR051800">
    <property type="entry name" value="PqiA-PqiB_transport"/>
</dbReference>
<dbReference type="Pfam" id="PF02470">
    <property type="entry name" value="MlaD"/>
    <property type="match status" value="3"/>
</dbReference>
<comment type="caution">
    <text evidence="9">The sequence shown here is derived from an EMBL/GenBank/DDBJ whole genome shotgun (WGS) entry which is preliminary data.</text>
</comment>
<evidence type="ECO:0000256" key="6">
    <source>
        <dbReference type="ARBA" id="ARBA00023136"/>
    </source>
</evidence>
<protein>
    <submittedName>
        <fullName evidence="9">MCE family protein</fullName>
    </submittedName>
</protein>
<evidence type="ECO:0000256" key="3">
    <source>
        <dbReference type="ARBA" id="ARBA00022519"/>
    </source>
</evidence>
<reference evidence="9" key="1">
    <citation type="submission" date="2021-01" db="EMBL/GenBank/DDBJ databases">
        <title>Genome sequence of strain Noviherbaspirillum sp. DKR-6.</title>
        <authorList>
            <person name="Chaudhary D.K."/>
        </authorList>
    </citation>
    <scope>NUCLEOTIDE SEQUENCE</scope>
    <source>
        <strain evidence="9">DKR-6</strain>
    </source>
</reference>
<name>A0A934W2Z7_9BURK</name>
<evidence type="ECO:0000313" key="10">
    <source>
        <dbReference type="Proteomes" id="UP000622890"/>
    </source>
</evidence>
<keyword evidence="6 7" id="KW-0472">Membrane</keyword>
<evidence type="ECO:0000256" key="7">
    <source>
        <dbReference type="SAM" id="Phobius"/>
    </source>
</evidence>
<feature type="domain" description="Mce/MlaD" evidence="8">
    <location>
        <begin position="50"/>
        <end position="142"/>
    </location>
</feature>
<keyword evidence="10" id="KW-1185">Reference proteome</keyword>
<keyword evidence="2" id="KW-1003">Cell membrane</keyword>
<keyword evidence="5 7" id="KW-1133">Transmembrane helix</keyword>
<evidence type="ECO:0000256" key="5">
    <source>
        <dbReference type="ARBA" id="ARBA00022989"/>
    </source>
</evidence>
<feature type="transmembrane region" description="Helical" evidence="7">
    <location>
        <begin position="23"/>
        <end position="48"/>
    </location>
</feature>
<keyword evidence="4 7" id="KW-0812">Transmembrane</keyword>
<feature type="domain" description="Mce/MlaD" evidence="8">
    <location>
        <begin position="166"/>
        <end position="226"/>
    </location>
</feature>
<dbReference type="Proteomes" id="UP000622890">
    <property type="component" value="Unassembled WGS sequence"/>
</dbReference>
<organism evidence="9 10">
    <name type="scientific">Noviherbaspirillum pedocola</name>
    <dbReference type="NCBI Taxonomy" id="2801341"/>
    <lineage>
        <taxon>Bacteria</taxon>
        <taxon>Pseudomonadati</taxon>
        <taxon>Pseudomonadota</taxon>
        <taxon>Betaproteobacteria</taxon>
        <taxon>Burkholderiales</taxon>
        <taxon>Oxalobacteraceae</taxon>
        <taxon>Noviherbaspirillum</taxon>
    </lineage>
</organism>
<dbReference type="RefSeq" id="WP_200594760.1">
    <property type="nucleotide sequence ID" value="NZ_JAEPBG010000009.1"/>
</dbReference>
<dbReference type="GO" id="GO:0005886">
    <property type="term" value="C:plasma membrane"/>
    <property type="evidence" value="ECO:0007669"/>
    <property type="project" value="UniProtKB-SubCell"/>
</dbReference>
<gene>
    <name evidence="9" type="ORF">JJB74_19875</name>
</gene>
<dbReference type="PANTHER" id="PTHR30462:SF0">
    <property type="entry name" value="INTERMEMBRANE TRANSPORT PROTEIN YEBT"/>
    <property type="match status" value="1"/>
</dbReference>
<evidence type="ECO:0000256" key="1">
    <source>
        <dbReference type="ARBA" id="ARBA00004533"/>
    </source>
</evidence>
<dbReference type="PANTHER" id="PTHR30462">
    <property type="entry name" value="INTERMEMBRANE TRANSPORT PROTEIN PQIB-RELATED"/>
    <property type="match status" value="1"/>
</dbReference>
<dbReference type="EMBL" id="JAEPBG010000009">
    <property type="protein sequence ID" value="MBK4736886.1"/>
    <property type="molecule type" value="Genomic_DNA"/>
</dbReference>
<accession>A0A934W2Z7</accession>